<dbReference type="STRING" id="113562.SAMN04489716_6172"/>
<evidence type="ECO:0000256" key="2">
    <source>
        <dbReference type="ARBA" id="ARBA00023315"/>
    </source>
</evidence>
<dbReference type="PROSITE" id="PS51186">
    <property type="entry name" value="GNAT"/>
    <property type="match status" value="1"/>
</dbReference>
<keyword evidence="1" id="KW-0808">Transferase</keyword>
<dbReference type="RefSeq" id="WP_092557857.1">
    <property type="nucleotide sequence ID" value="NZ_BOMJ01000006.1"/>
</dbReference>
<dbReference type="EMBL" id="LT629758">
    <property type="protein sequence ID" value="SDT71448.1"/>
    <property type="molecule type" value="Genomic_DNA"/>
</dbReference>
<keyword evidence="5" id="KW-1185">Reference proteome</keyword>
<reference evidence="4 5" key="1">
    <citation type="submission" date="2016-10" db="EMBL/GenBank/DDBJ databases">
        <authorList>
            <person name="de Groot N.N."/>
        </authorList>
    </citation>
    <scope>NUCLEOTIDE SEQUENCE [LARGE SCALE GENOMIC DNA]</scope>
    <source>
        <strain evidence="4 5">DSM 43941</strain>
    </source>
</reference>
<evidence type="ECO:0000259" key="3">
    <source>
        <dbReference type="PROSITE" id="PS51186"/>
    </source>
</evidence>
<proteinExistence type="predicted"/>
<gene>
    <name evidence="4" type="ORF">SAMN04489716_6172</name>
</gene>
<dbReference type="Proteomes" id="UP000198688">
    <property type="component" value="Chromosome I"/>
</dbReference>
<dbReference type="AlphaFoldDB" id="A0A1H2CLQ6"/>
<sequence length="281" mass="30486">MTWRLTSDVELFEKQAGQFLRSEPVRHTVLLTVVAALRSRGPHVYGTDDPILGWWTSPAGSVEGAMLQTPPYPLTLTEVPPEAVPEAAYAIADRGLLNAANLLVKDIPAFTDAWLSRAGGTCEAGMRSRLFRLTELTPPDPMPIGAARQAAPSDRALLVDWFSDFYDYIGERPSDVGPVLDDRLSGDGITIWEAAGEPVAMAARSRIEAAMARIQYVYTPPVHRRQGFGGAATTAATRKALDAGATEVVLFTDLSNPTSNALYPRLGYRPIEDRAVVEFSS</sequence>
<feature type="domain" description="N-acetyltransferase" evidence="3">
    <location>
        <begin position="145"/>
        <end position="281"/>
    </location>
</feature>
<dbReference type="InterPro" id="IPR000182">
    <property type="entry name" value="GNAT_dom"/>
</dbReference>
<accession>A0A1H2CLQ6</accession>
<dbReference type="Pfam" id="PF00583">
    <property type="entry name" value="Acetyltransf_1"/>
    <property type="match status" value="1"/>
</dbReference>
<evidence type="ECO:0000313" key="4">
    <source>
        <dbReference type="EMBL" id="SDT71448.1"/>
    </source>
</evidence>
<dbReference type="OrthoDB" id="3174529at2"/>
<dbReference type="InterPro" id="IPR016181">
    <property type="entry name" value="Acyl_CoA_acyltransferase"/>
</dbReference>
<evidence type="ECO:0000256" key="1">
    <source>
        <dbReference type="ARBA" id="ARBA00022679"/>
    </source>
</evidence>
<dbReference type="InterPro" id="IPR050832">
    <property type="entry name" value="Bact_Acetyltransf"/>
</dbReference>
<organism evidence="4 5">
    <name type="scientific">Actinoplanes derwentensis</name>
    <dbReference type="NCBI Taxonomy" id="113562"/>
    <lineage>
        <taxon>Bacteria</taxon>
        <taxon>Bacillati</taxon>
        <taxon>Actinomycetota</taxon>
        <taxon>Actinomycetes</taxon>
        <taxon>Micromonosporales</taxon>
        <taxon>Micromonosporaceae</taxon>
        <taxon>Actinoplanes</taxon>
    </lineage>
</organism>
<keyword evidence="2" id="KW-0012">Acyltransferase</keyword>
<dbReference type="GO" id="GO:0016747">
    <property type="term" value="F:acyltransferase activity, transferring groups other than amino-acyl groups"/>
    <property type="evidence" value="ECO:0007669"/>
    <property type="project" value="InterPro"/>
</dbReference>
<name>A0A1H2CLQ6_9ACTN</name>
<protein>
    <submittedName>
        <fullName evidence="4">FR47-like protein</fullName>
    </submittedName>
</protein>
<evidence type="ECO:0000313" key="5">
    <source>
        <dbReference type="Proteomes" id="UP000198688"/>
    </source>
</evidence>
<dbReference type="Gene3D" id="3.40.630.30">
    <property type="match status" value="1"/>
</dbReference>
<dbReference type="SUPFAM" id="SSF55729">
    <property type="entry name" value="Acyl-CoA N-acyltransferases (Nat)"/>
    <property type="match status" value="1"/>
</dbReference>
<dbReference type="PANTHER" id="PTHR43877">
    <property type="entry name" value="AMINOALKYLPHOSPHONATE N-ACETYLTRANSFERASE-RELATED-RELATED"/>
    <property type="match status" value="1"/>
</dbReference>